<dbReference type="AlphaFoldDB" id="A0AAV4PRG1"/>
<comment type="caution">
    <text evidence="1">The sequence shown here is derived from an EMBL/GenBank/DDBJ whole genome shotgun (WGS) entry which is preliminary data.</text>
</comment>
<dbReference type="Proteomes" id="UP001054837">
    <property type="component" value="Unassembled WGS sequence"/>
</dbReference>
<reference evidence="1 2" key="1">
    <citation type="submission" date="2021-06" db="EMBL/GenBank/DDBJ databases">
        <title>Caerostris darwini draft genome.</title>
        <authorList>
            <person name="Kono N."/>
            <person name="Arakawa K."/>
        </authorList>
    </citation>
    <scope>NUCLEOTIDE SEQUENCE [LARGE SCALE GENOMIC DNA]</scope>
</reference>
<evidence type="ECO:0000313" key="1">
    <source>
        <dbReference type="EMBL" id="GIX99520.1"/>
    </source>
</evidence>
<gene>
    <name evidence="1" type="primary">AVEN_167223_1</name>
    <name evidence="1" type="ORF">CDAR_104501</name>
</gene>
<organism evidence="1 2">
    <name type="scientific">Caerostris darwini</name>
    <dbReference type="NCBI Taxonomy" id="1538125"/>
    <lineage>
        <taxon>Eukaryota</taxon>
        <taxon>Metazoa</taxon>
        <taxon>Ecdysozoa</taxon>
        <taxon>Arthropoda</taxon>
        <taxon>Chelicerata</taxon>
        <taxon>Arachnida</taxon>
        <taxon>Araneae</taxon>
        <taxon>Araneomorphae</taxon>
        <taxon>Entelegynae</taxon>
        <taxon>Araneoidea</taxon>
        <taxon>Araneidae</taxon>
        <taxon>Caerostris</taxon>
    </lineage>
</organism>
<accession>A0AAV4PRG1</accession>
<keyword evidence="2" id="KW-1185">Reference proteome</keyword>
<name>A0AAV4PRG1_9ARAC</name>
<dbReference type="EMBL" id="BPLQ01003301">
    <property type="protein sequence ID" value="GIX99520.1"/>
    <property type="molecule type" value="Genomic_DNA"/>
</dbReference>
<evidence type="ECO:0000313" key="2">
    <source>
        <dbReference type="Proteomes" id="UP001054837"/>
    </source>
</evidence>
<sequence length="705" mass="81487">MWSDRTVGIQRNRVLPAQQRQKERYPSYIQTSGKNQYCDRYVLSTSKTTYRSCNIQILGAMAIPSLYDMCQFQTIANMRAGLWSQCQENPFTRVPPKLVDKLREFIFSLNFRQLPNHEALHLLFTSHRLKKLDLSCFFVKRGETFSADDPYSPPQLKEDIDIHVPMNELTSAKYSYYCRIFVESNDIYLRTKKHMEDECNSLLYMLSKDSQPDLQCYVMTKRITISKFALQPLLQVSTHLTEIHTYIHWFDLNVVMNCKMLRILRLHTSPSTWFFDCPKQVLETCEKVLPSLENLEIFTVCYREIDWFEMHQLAAMALAHCPKLTSVGHFNSARAIDFLKSKTNESHIGCFRLKKCFWGFGARCDAAFSLNKVLNWKSSFPELIKTAVSCCPFVEELILQVVNKDCLQHLRRLKRLNSLVLECAYCDDLDIHECLSSLGEIRHQLKHFVIKGINRFTIGRSLTLNVVSDNCENLETLAVLDNSAIIFPLKINASFRFLKRICFVTTLDYLGQILRYCDNLTYLLMIGHFIVDESELRENLSHTSALKLQTLGINSPYFSKNAMRMLLVKAPNLEKVCFCLERECVSSLFKELDRSIDFDDTLLEMASSVNKSAELARDAIRCFAERFPHSYNELNFYSQLQMKQKPSLTLWNVYKIDKSLLISLLGTFVTYGYLVGTLGSVQELKNGEVSITNGFNSGTLHSYTA</sequence>
<proteinExistence type="predicted"/>
<protein>
    <submittedName>
        <fullName evidence="1">Uncharacterized protein</fullName>
    </submittedName>
</protein>